<reference evidence="1 2" key="1">
    <citation type="submission" date="2023-05" db="EMBL/GenBank/DDBJ databases">
        <title>B98-5 Cell Line De Novo Hybrid Assembly: An Optical Mapping Approach.</title>
        <authorList>
            <person name="Kananen K."/>
            <person name="Auerbach J.A."/>
            <person name="Kautto E."/>
            <person name="Blachly J.S."/>
        </authorList>
    </citation>
    <scope>NUCLEOTIDE SEQUENCE [LARGE SCALE GENOMIC DNA]</scope>
    <source>
        <strain evidence="1">B95-8</strain>
        <tissue evidence="1">Cell line</tissue>
    </source>
</reference>
<dbReference type="Proteomes" id="UP001266305">
    <property type="component" value="Unassembled WGS sequence"/>
</dbReference>
<gene>
    <name evidence="1" type="ORF">P7K49_025711</name>
</gene>
<keyword evidence="2" id="KW-1185">Reference proteome</keyword>
<protein>
    <submittedName>
        <fullName evidence="1">Uncharacterized protein</fullName>
    </submittedName>
</protein>
<dbReference type="EMBL" id="JASSZA010000012">
    <property type="protein sequence ID" value="KAK2096677.1"/>
    <property type="molecule type" value="Genomic_DNA"/>
</dbReference>
<sequence>MAVRLQLKLVNQATFIHPSKKSNICYQGLLKLSSTGVSSYRSRKDVWAAEGERKWAVGYTRTFPMENNVSETYLYDYLFNFRIKLPDFVRCEAWMPAGKTHWLVASDRLL</sequence>
<accession>A0ABQ9UHX8</accession>
<name>A0ABQ9UHX8_SAGOE</name>
<evidence type="ECO:0000313" key="1">
    <source>
        <dbReference type="EMBL" id="KAK2096677.1"/>
    </source>
</evidence>
<organism evidence="1 2">
    <name type="scientific">Saguinus oedipus</name>
    <name type="common">Cotton-top tamarin</name>
    <name type="synonym">Oedipomidas oedipus</name>
    <dbReference type="NCBI Taxonomy" id="9490"/>
    <lineage>
        <taxon>Eukaryota</taxon>
        <taxon>Metazoa</taxon>
        <taxon>Chordata</taxon>
        <taxon>Craniata</taxon>
        <taxon>Vertebrata</taxon>
        <taxon>Euteleostomi</taxon>
        <taxon>Mammalia</taxon>
        <taxon>Eutheria</taxon>
        <taxon>Euarchontoglires</taxon>
        <taxon>Primates</taxon>
        <taxon>Haplorrhini</taxon>
        <taxon>Platyrrhini</taxon>
        <taxon>Cebidae</taxon>
        <taxon>Callitrichinae</taxon>
        <taxon>Saguinus</taxon>
    </lineage>
</organism>
<comment type="caution">
    <text evidence="1">The sequence shown here is derived from an EMBL/GenBank/DDBJ whole genome shotgun (WGS) entry which is preliminary data.</text>
</comment>
<proteinExistence type="predicted"/>
<evidence type="ECO:0000313" key="2">
    <source>
        <dbReference type="Proteomes" id="UP001266305"/>
    </source>
</evidence>